<dbReference type="PROSITE" id="PS50102">
    <property type="entry name" value="RRM"/>
    <property type="match status" value="1"/>
</dbReference>
<dbReference type="SMART" id="SM00360">
    <property type="entry name" value="RRM"/>
    <property type="match status" value="1"/>
</dbReference>
<evidence type="ECO:0000313" key="5">
    <source>
        <dbReference type="Proteomes" id="UP000052020"/>
    </source>
</evidence>
<evidence type="ECO:0000256" key="2">
    <source>
        <dbReference type="SAM" id="MobiDB-lite"/>
    </source>
</evidence>
<evidence type="ECO:0000313" key="4">
    <source>
        <dbReference type="EMBL" id="KPJ62193.1"/>
    </source>
</evidence>
<comment type="caution">
    <text evidence="4">The sequence shown here is derived from an EMBL/GenBank/DDBJ whole genome shotgun (WGS) entry which is preliminary data.</text>
</comment>
<dbReference type="SUPFAM" id="SSF54928">
    <property type="entry name" value="RNA-binding domain, RBD"/>
    <property type="match status" value="1"/>
</dbReference>
<dbReference type="InterPro" id="IPR012677">
    <property type="entry name" value="Nucleotide-bd_a/b_plait_sf"/>
</dbReference>
<feature type="region of interest" description="Disordered" evidence="2">
    <location>
        <begin position="68"/>
        <end position="93"/>
    </location>
</feature>
<dbReference type="AlphaFoldDB" id="A0A0S7XI96"/>
<name>A0A0S7XI96_9BACT</name>
<evidence type="ECO:0000259" key="3">
    <source>
        <dbReference type="PROSITE" id="PS50102"/>
    </source>
</evidence>
<dbReference type="InterPro" id="IPR052462">
    <property type="entry name" value="SLIRP/GR-RBP-like"/>
</dbReference>
<evidence type="ECO:0000256" key="1">
    <source>
        <dbReference type="ARBA" id="ARBA00022884"/>
    </source>
</evidence>
<proteinExistence type="predicted"/>
<reference evidence="4 5" key="1">
    <citation type="journal article" date="2015" name="Microbiome">
        <title>Genomic resolution of linkages in carbon, nitrogen, and sulfur cycling among widespread estuary sediment bacteria.</title>
        <authorList>
            <person name="Baker B.J."/>
            <person name="Lazar C.S."/>
            <person name="Teske A.P."/>
            <person name="Dick G.J."/>
        </authorList>
    </citation>
    <scope>NUCLEOTIDE SEQUENCE [LARGE SCALE GENOMIC DNA]</scope>
    <source>
        <strain evidence="4">DG_56</strain>
    </source>
</reference>
<dbReference type="PANTHER" id="PTHR48027">
    <property type="entry name" value="HETEROGENEOUS NUCLEAR RIBONUCLEOPROTEIN 87F-RELATED"/>
    <property type="match status" value="1"/>
</dbReference>
<keyword evidence="1" id="KW-0694">RNA-binding</keyword>
<accession>A0A0S7XI96</accession>
<protein>
    <recommendedName>
        <fullName evidence="3">RRM domain-containing protein</fullName>
    </recommendedName>
</protein>
<gene>
    <name evidence="4" type="ORF">AMK68_05205</name>
</gene>
<dbReference type="EMBL" id="LIZY01000127">
    <property type="protein sequence ID" value="KPJ62193.1"/>
    <property type="molecule type" value="Genomic_DNA"/>
</dbReference>
<sequence length="93" mass="10320">MASKTLYVGNLTYDTTEDELRTLFEQWGPVEQVRLVSNKGFAFVDVPDDKAADAISALNGQEFKGRGLRVDEARPRREGFGGGGDRGPRRGFR</sequence>
<organism evidence="4 5">
    <name type="scientific">candidate division KD3-62 bacterium DG_56</name>
    <dbReference type="NCBI Taxonomy" id="1704032"/>
    <lineage>
        <taxon>Bacteria</taxon>
        <taxon>candidate division KD3-62</taxon>
    </lineage>
</organism>
<dbReference type="Proteomes" id="UP000052020">
    <property type="component" value="Unassembled WGS sequence"/>
</dbReference>
<dbReference type="InterPro" id="IPR000504">
    <property type="entry name" value="RRM_dom"/>
</dbReference>
<feature type="domain" description="RRM" evidence="3">
    <location>
        <begin position="4"/>
        <end position="75"/>
    </location>
</feature>
<dbReference type="Gene3D" id="3.30.70.330">
    <property type="match status" value="1"/>
</dbReference>
<feature type="compositionally biased region" description="Basic and acidic residues" evidence="2">
    <location>
        <begin position="68"/>
        <end position="79"/>
    </location>
</feature>
<dbReference type="InterPro" id="IPR035979">
    <property type="entry name" value="RBD_domain_sf"/>
</dbReference>
<dbReference type="GO" id="GO:0003723">
    <property type="term" value="F:RNA binding"/>
    <property type="evidence" value="ECO:0007669"/>
    <property type="project" value="UniProtKB-KW"/>
</dbReference>
<dbReference type="Pfam" id="PF00076">
    <property type="entry name" value="RRM_1"/>
    <property type="match status" value="1"/>
</dbReference>